<protein>
    <submittedName>
        <fullName evidence="2">NBD/HSP70 family sugar kinase</fullName>
    </submittedName>
</protein>
<dbReference type="EMBL" id="JAVDYG010000001">
    <property type="protein sequence ID" value="MDR7360866.1"/>
    <property type="molecule type" value="Genomic_DNA"/>
</dbReference>
<keyword evidence="2" id="KW-0418">Kinase</keyword>
<dbReference type="PANTHER" id="PTHR18964">
    <property type="entry name" value="ROK (REPRESSOR, ORF, KINASE) FAMILY"/>
    <property type="match status" value="1"/>
</dbReference>
<evidence type="ECO:0000313" key="3">
    <source>
        <dbReference type="Proteomes" id="UP001183648"/>
    </source>
</evidence>
<proteinExistence type="inferred from homology"/>
<reference evidence="2 3" key="1">
    <citation type="submission" date="2023-07" db="EMBL/GenBank/DDBJ databases">
        <title>Sequencing the genomes of 1000 actinobacteria strains.</title>
        <authorList>
            <person name="Klenk H.-P."/>
        </authorList>
    </citation>
    <scope>NUCLEOTIDE SEQUENCE [LARGE SCALE GENOMIC DNA]</scope>
    <source>
        <strain evidence="2 3">DSM 19426</strain>
    </source>
</reference>
<comment type="similarity">
    <text evidence="1">Belongs to the ROK (NagC/XylR) family.</text>
</comment>
<sequence length="392" mass="39850">MTSSPPPGRSVLGEPGLAAALALFQQGAALSRADVAALTGWARVTVTARLERLLDAGLLLAQEERVNGRGRPATIHRLNASAGALLVADVGASGMRVARCDLAGMVEDVAELDSEIADGPDAVLATVREGWRRLLPDGEPWGAALSLPGPIAYPSGLVVDPPIMTGWNGFDARSALSRWHPGAATMVENDVNAMAVGEVAAAAEGGRHLTDLLVVKVGTGVGAGIVSGGHVIRGAAGAAGDIGHTEADVAGLREDRPPCRCGKVACVEAYAGGWALVRDARARGLEAEDLGGFLTHLVAGHPVARQLTADAGRVLGSAIATAVSLVNPEQVLVGGSLGLAGDALVAGVRERVYARSLPLATRSLRIGPSVLGHDAGVRGLAHELSRQVLLGS</sequence>
<evidence type="ECO:0000256" key="1">
    <source>
        <dbReference type="ARBA" id="ARBA00006479"/>
    </source>
</evidence>
<comment type="caution">
    <text evidence="2">The sequence shown here is derived from an EMBL/GenBank/DDBJ whole genome shotgun (WGS) entry which is preliminary data.</text>
</comment>
<dbReference type="RefSeq" id="WP_310297991.1">
    <property type="nucleotide sequence ID" value="NZ_BAAAPS010000002.1"/>
</dbReference>
<dbReference type="Gene3D" id="3.30.420.40">
    <property type="match status" value="2"/>
</dbReference>
<dbReference type="PROSITE" id="PS01125">
    <property type="entry name" value="ROK"/>
    <property type="match status" value="1"/>
</dbReference>
<dbReference type="InterPro" id="IPR043129">
    <property type="entry name" value="ATPase_NBD"/>
</dbReference>
<dbReference type="SUPFAM" id="SSF53067">
    <property type="entry name" value="Actin-like ATPase domain"/>
    <property type="match status" value="1"/>
</dbReference>
<dbReference type="PANTHER" id="PTHR18964:SF173">
    <property type="entry name" value="GLUCOKINASE"/>
    <property type="match status" value="1"/>
</dbReference>
<keyword evidence="2" id="KW-0808">Transferase</keyword>
<evidence type="ECO:0000313" key="2">
    <source>
        <dbReference type="EMBL" id="MDR7360866.1"/>
    </source>
</evidence>
<dbReference type="Pfam" id="PF00480">
    <property type="entry name" value="ROK"/>
    <property type="match status" value="1"/>
</dbReference>
<organism evidence="2 3">
    <name type="scientific">Nocardioides marmoribigeumensis</name>
    <dbReference type="NCBI Taxonomy" id="433649"/>
    <lineage>
        <taxon>Bacteria</taxon>
        <taxon>Bacillati</taxon>
        <taxon>Actinomycetota</taxon>
        <taxon>Actinomycetes</taxon>
        <taxon>Propionibacteriales</taxon>
        <taxon>Nocardioidaceae</taxon>
        <taxon>Nocardioides</taxon>
    </lineage>
</organism>
<dbReference type="InterPro" id="IPR036388">
    <property type="entry name" value="WH-like_DNA-bd_sf"/>
</dbReference>
<gene>
    <name evidence="2" type="ORF">J2S63_000419</name>
</gene>
<dbReference type="InterPro" id="IPR000600">
    <property type="entry name" value="ROK"/>
</dbReference>
<dbReference type="Gene3D" id="1.10.10.10">
    <property type="entry name" value="Winged helix-like DNA-binding domain superfamily/Winged helix DNA-binding domain"/>
    <property type="match status" value="1"/>
</dbReference>
<name>A0ABU2BRG8_9ACTN</name>
<keyword evidence="3" id="KW-1185">Reference proteome</keyword>
<dbReference type="GO" id="GO:0016301">
    <property type="term" value="F:kinase activity"/>
    <property type="evidence" value="ECO:0007669"/>
    <property type="project" value="UniProtKB-KW"/>
</dbReference>
<dbReference type="InterPro" id="IPR049874">
    <property type="entry name" value="ROK_cs"/>
</dbReference>
<accession>A0ABU2BRG8</accession>
<dbReference type="SUPFAM" id="SSF46785">
    <property type="entry name" value="Winged helix' DNA-binding domain"/>
    <property type="match status" value="1"/>
</dbReference>
<dbReference type="InterPro" id="IPR036390">
    <property type="entry name" value="WH_DNA-bd_sf"/>
</dbReference>
<dbReference type="Proteomes" id="UP001183648">
    <property type="component" value="Unassembled WGS sequence"/>
</dbReference>